<dbReference type="InterPro" id="IPR036249">
    <property type="entry name" value="Thioredoxin-like_sf"/>
</dbReference>
<dbReference type="GO" id="GO:0016209">
    <property type="term" value="F:antioxidant activity"/>
    <property type="evidence" value="ECO:0007669"/>
    <property type="project" value="InterPro"/>
</dbReference>
<dbReference type="Proteomes" id="UP000219356">
    <property type="component" value="Unassembled WGS sequence"/>
</dbReference>
<dbReference type="InterPro" id="IPR050553">
    <property type="entry name" value="Thioredoxin_ResA/DsbE_sf"/>
</dbReference>
<dbReference type="AlphaFoldDB" id="A0A285NLF8"/>
<dbReference type="EMBL" id="OBEK01000002">
    <property type="protein sequence ID" value="SNZ10068.1"/>
    <property type="molecule type" value="Genomic_DNA"/>
</dbReference>
<evidence type="ECO:0000259" key="2">
    <source>
        <dbReference type="PROSITE" id="PS51352"/>
    </source>
</evidence>
<dbReference type="Gene3D" id="3.40.30.10">
    <property type="entry name" value="Glutaredoxin"/>
    <property type="match status" value="1"/>
</dbReference>
<dbReference type="PROSITE" id="PS51352">
    <property type="entry name" value="THIOREDOXIN_2"/>
    <property type="match status" value="1"/>
</dbReference>
<protein>
    <submittedName>
        <fullName evidence="3">AhpC/TSA family protein</fullName>
    </submittedName>
</protein>
<dbReference type="PANTHER" id="PTHR42852:SF13">
    <property type="entry name" value="PROTEIN DIPZ"/>
    <property type="match status" value="1"/>
</dbReference>
<evidence type="ECO:0000313" key="4">
    <source>
        <dbReference type="Proteomes" id="UP000219356"/>
    </source>
</evidence>
<dbReference type="InterPro" id="IPR000866">
    <property type="entry name" value="AhpC/TSA"/>
</dbReference>
<dbReference type="SUPFAM" id="SSF52833">
    <property type="entry name" value="Thioredoxin-like"/>
    <property type="match status" value="1"/>
</dbReference>
<evidence type="ECO:0000256" key="1">
    <source>
        <dbReference type="ARBA" id="ARBA00023157"/>
    </source>
</evidence>
<accession>A0A285NLF8</accession>
<dbReference type="GO" id="GO:0016491">
    <property type="term" value="F:oxidoreductase activity"/>
    <property type="evidence" value="ECO:0007669"/>
    <property type="project" value="InterPro"/>
</dbReference>
<gene>
    <name evidence="3" type="ORF">SAMN05421503_1520</name>
</gene>
<reference evidence="4" key="1">
    <citation type="submission" date="2017-09" db="EMBL/GenBank/DDBJ databases">
        <authorList>
            <person name="Varghese N."/>
            <person name="Submissions S."/>
        </authorList>
    </citation>
    <scope>NUCLEOTIDE SEQUENCE [LARGE SCALE GENOMIC DNA]</scope>
    <source>
        <strain evidence="4">CGMCC 1.8913</strain>
    </source>
</reference>
<organism evidence="3 4">
    <name type="scientific">Terribacillus aidingensis</name>
    <dbReference type="NCBI Taxonomy" id="586416"/>
    <lineage>
        <taxon>Bacteria</taxon>
        <taxon>Bacillati</taxon>
        <taxon>Bacillota</taxon>
        <taxon>Bacilli</taxon>
        <taxon>Bacillales</taxon>
        <taxon>Bacillaceae</taxon>
        <taxon>Terribacillus</taxon>
    </lineage>
</organism>
<name>A0A285NLF8_9BACI</name>
<proteinExistence type="predicted"/>
<dbReference type="CDD" id="cd02966">
    <property type="entry name" value="TlpA_like_family"/>
    <property type="match status" value="1"/>
</dbReference>
<feature type="domain" description="Thioredoxin" evidence="2">
    <location>
        <begin position="32"/>
        <end position="169"/>
    </location>
</feature>
<evidence type="ECO:0000313" key="3">
    <source>
        <dbReference type="EMBL" id="SNZ10068.1"/>
    </source>
</evidence>
<keyword evidence="4" id="KW-1185">Reference proteome</keyword>
<dbReference type="PANTHER" id="PTHR42852">
    <property type="entry name" value="THIOL:DISULFIDE INTERCHANGE PROTEIN DSBE"/>
    <property type="match status" value="1"/>
</dbReference>
<dbReference type="Pfam" id="PF00578">
    <property type="entry name" value="AhpC-TSA"/>
    <property type="match status" value="1"/>
</dbReference>
<keyword evidence="1" id="KW-1015">Disulfide bond</keyword>
<dbReference type="InterPro" id="IPR013766">
    <property type="entry name" value="Thioredoxin_domain"/>
</dbReference>
<sequence length="169" mass="19325">MAASFFWLVWLLFAQNKRQGGINLKRIAILIMLLLISMPSIVHAQTLELKSVETLLAHSDKKPVVLVYWATWCDTCMEDLSELEAFYDSRGNRVHVYSVNATKSERSSEQVKHFAEKSDLHVPVYLDKKGEVATHFRQVAVPFTVIVKNGKRQVIPGPVTKEQLEKWTD</sequence>